<proteinExistence type="predicted"/>
<reference evidence="5" key="1">
    <citation type="submission" date="2025-08" db="UniProtKB">
        <authorList>
            <consortium name="Ensembl"/>
        </authorList>
    </citation>
    <scope>IDENTIFICATION</scope>
</reference>
<dbReference type="SMART" id="SM00409">
    <property type="entry name" value="IG"/>
    <property type="match status" value="2"/>
</dbReference>
<dbReference type="GO" id="GO:0043025">
    <property type="term" value="C:neuronal cell body"/>
    <property type="evidence" value="ECO:0007669"/>
    <property type="project" value="TreeGrafter"/>
</dbReference>
<dbReference type="InterPro" id="IPR050958">
    <property type="entry name" value="Cell_Adh-Cytoskel_Orgn"/>
</dbReference>
<dbReference type="AlphaFoldDB" id="A0A671SBX7"/>
<dbReference type="InterPro" id="IPR003599">
    <property type="entry name" value="Ig_sub"/>
</dbReference>
<reference evidence="5" key="2">
    <citation type="submission" date="2025-09" db="UniProtKB">
        <authorList>
            <consortium name="Ensembl"/>
        </authorList>
    </citation>
    <scope>IDENTIFICATION</scope>
</reference>
<feature type="domain" description="Ig-like" evidence="4">
    <location>
        <begin position="1"/>
        <end position="80"/>
    </location>
</feature>
<sequence length="233" mass="25467">MESIKGSFAQLECLVSGSLPITVTWFKENKEIETDEKHKCIFFESAASLEISHLDSSDSGNYTCIAKNQAGTVQCSGTLKIKGLRLPLKPESQDVIPGSRVQFNVLGRVAGSQPLTVNWYKDGTEIFTSDCYDVTFKTSLAVLCIKKSQLSDSGTYMCKISNEAGTASYEVSVKITGIQLVSMSSFSYFLCPVISVLVKKKNHRLCKTMDVVSVTSPSMGLTPFWSQPLAASR</sequence>
<dbReference type="InterPro" id="IPR007110">
    <property type="entry name" value="Ig-like_dom"/>
</dbReference>
<protein>
    <recommendedName>
        <fullName evidence="4">Ig-like domain-containing protein</fullName>
    </recommendedName>
</protein>
<keyword evidence="3" id="KW-0393">Immunoglobulin domain</keyword>
<dbReference type="InterPro" id="IPR003598">
    <property type="entry name" value="Ig_sub2"/>
</dbReference>
<dbReference type="PROSITE" id="PS50835">
    <property type="entry name" value="IG_LIKE"/>
    <property type="match status" value="2"/>
</dbReference>
<keyword evidence="1" id="KW-0732">Signal</keyword>
<keyword evidence="2" id="KW-1015">Disulfide bond</keyword>
<evidence type="ECO:0000313" key="6">
    <source>
        <dbReference type="Proteomes" id="UP000472260"/>
    </source>
</evidence>
<dbReference type="Gene3D" id="2.60.40.10">
    <property type="entry name" value="Immunoglobulins"/>
    <property type="match status" value="2"/>
</dbReference>
<keyword evidence="6" id="KW-1185">Reference proteome</keyword>
<evidence type="ECO:0000313" key="5">
    <source>
        <dbReference type="Ensembl" id="ENSSANP00000093171.1"/>
    </source>
</evidence>
<accession>A0A671SBX7</accession>
<dbReference type="GO" id="GO:0003007">
    <property type="term" value="P:heart morphogenesis"/>
    <property type="evidence" value="ECO:0007669"/>
    <property type="project" value="UniProtKB-ARBA"/>
</dbReference>
<dbReference type="Ensembl" id="ENSSANT00000098973.1">
    <property type="protein sequence ID" value="ENSSANP00000093171.1"/>
    <property type="gene ID" value="ENSSANG00000045962.1"/>
</dbReference>
<dbReference type="GO" id="GO:0030424">
    <property type="term" value="C:axon"/>
    <property type="evidence" value="ECO:0007669"/>
    <property type="project" value="TreeGrafter"/>
</dbReference>
<dbReference type="FunFam" id="2.60.40.10:FF:000107">
    <property type="entry name" value="Myosin, light chain kinase a"/>
    <property type="match status" value="1"/>
</dbReference>
<dbReference type="InterPro" id="IPR036179">
    <property type="entry name" value="Ig-like_dom_sf"/>
</dbReference>
<dbReference type="CDD" id="cd00096">
    <property type="entry name" value="Ig"/>
    <property type="match status" value="1"/>
</dbReference>
<evidence type="ECO:0000256" key="2">
    <source>
        <dbReference type="ARBA" id="ARBA00023157"/>
    </source>
</evidence>
<name>A0A671SBX7_9TELE</name>
<dbReference type="GO" id="GO:0007156">
    <property type="term" value="P:homophilic cell adhesion via plasma membrane adhesion molecules"/>
    <property type="evidence" value="ECO:0007669"/>
    <property type="project" value="TreeGrafter"/>
</dbReference>
<dbReference type="GO" id="GO:0055013">
    <property type="term" value="P:cardiac muscle cell development"/>
    <property type="evidence" value="ECO:0007669"/>
    <property type="project" value="UniProtKB-ARBA"/>
</dbReference>
<dbReference type="Proteomes" id="UP000472260">
    <property type="component" value="Unassembled WGS sequence"/>
</dbReference>
<feature type="domain" description="Ig-like" evidence="4">
    <location>
        <begin position="87"/>
        <end position="176"/>
    </location>
</feature>
<dbReference type="FunFam" id="2.60.40.10:FF:000022">
    <property type="entry name" value="Cardiac titin"/>
    <property type="match status" value="1"/>
</dbReference>
<evidence type="ECO:0000256" key="1">
    <source>
        <dbReference type="ARBA" id="ARBA00022729"/>
    </source>
</evidence>
<organism evidence="5 6">
    <name type="scientific">Sinocyclocheilus anshuiensis</name>
    <dbReference type="NCBI Taxonomy" id="1608454"/>
    <lineage>
        <taxon>Eukaryota</taxon>
        <taxon>Metazoa</taxon>
        <taxon>Chordata</taxon>
        <taxon>Craniata</taxon>
        <taxon>Vertebrata</taxon>
        <taxon>Euteleostomi</taxon>
        <taxon>Actinopterygii</taxon>
        <taxon>Neopterygii</taxon>
        <taxon>Teleostei</taxon>
        <taxon>Ostariophysi</taxon>
        <taxon>Cypriniformes</taxon>
        <taxon>Cyprinidae</taxon>
        <taxon>Cyprininae</taxon>
        <taxon>Sinocyclocheilus</taxon>
    </lineage>
</organism>
<dbReference type="GO" id="GO:0008046">
    <property type="term" value="F:axon guidance receptor activity"/>
    <property type="evidence" value="ECO:0007669"/>
    <property type="project" value="TreeGrafter"/>
</dbReference>
<dbReference type="PANTHER" id="PTHR45080">
    <property type="entry name" value="CONTACTIN 5"/>
    <property type="match status" value="1"/>
</dbReference>
<dbReference type="InterPro" id="IPR013783">
    <property type="entry name" value="Ig-like_fold"/>
</dbReference>
<evidence type="ECO:0000256" key="3">
    <source>
        <dbReference type="ARBA" id="ARBA00023319"/>
    </source>
</evidence>
<dbReference type="InterPro" id="IPR013098">
    <property type="entry name" value="Ig_I-set"/>
</dbReference>
<dbReference type="SUPFAM" id="SSF48726">
    <property type="entry name" value="Immunoglobulin"/>
    <property type="match status" value="2"/>
</dbReference>
<dbReference type="GO" id="GO:0050808">
    <property type="term" value="P:synapse organization"/>
    <property type="evidence" value="ECO:0007669"/>
    <property type="project" value="TreeGrafter"/>
</dbReference>
<dbReference type="SMART" id="SM00408">
    <property type="entry name" value="IGc2"/>
    <property type="match status" value="2"/>
</dbReference>
<evidence type="ECO:0000259" key="4">
    <source>
        <dbReference type="PROSITE" id="PS50835"/>
    </source>
</evidence>
<dbReference type="PANTHER" id="PTHR45080:SF8">
    <property type="entry name" value="IG-LIKE DOMAIN-CONTAINING PROTEIN"/>
    <property type="match status" value="1"/>
</dbReference>
<dbReference type="Pfam" id="PF07679">
    <property type="entry name" value="I-set"/>
    <property type="match status" value="2"/>
</dbReference>
<dbReference type="GO" id="GO:0005886">
    <property type="term" value="C:plasma membrane"/>
    <property type="evidence" value="ECO:0007669"/>
    <property type="project" value="TreeGrafter"/>
</dbReference>